<dbReference type="CDD" id="cd16465">
    <property type="entry name" value="RING-H2_PJA1_2"/>
    <property type="match status" value="1"/>
</dbReference>
<dbReference type="InterPro" id="IPR051834">
    <property type="entry name" value="RING_finger_E3_ligase"/>
</dbReference>
<proteinExistence type="predicted"/>
<evidence type="ECO:0000259" key="6">
    <source>
        <dbReference type="PROSITE" id="PS50089"/>
    </source>
</evidence>
<name>A0A7L1Y092_9AVES</name>
<dbReference type="GO" id="GO:0008270">
    <property type="term" value="F:zinc ion binding"/>
    <property type="evidence" value="ECO:0007669"/>
    <property type="project" value="UniProtKB-KW"/>
</dbReference>
<dbReference type="EMBL" id="VXBW01007579">
    <property type="protein sequence ID" value="NXP14374.1"/>
    <property type="molecule type" value="Genomic_DNA"/>
</dbReference>
<keyword evidence="2 4" id="KW-0863">Zinc-finger</keyword>
<dbReference type="Proteomes" id="UP000565698">
    <property type="component" value="Unassembled WGS sequence"/>
</dbReference>
<dbReference type="GO" id="GO:0016874">
    <property type="term" value="F:ligase activity"/>
    <property type="evidence" value="ECO:0007669"/>
    <property type="project" value="UniProtKB-KW"/>
</dbReference>
<feature type="region of interest" description="Disordered" evidence="5">
    <location>
        <begin position="448"/>
        <end position="478"/>
    </location>
</feature>
<evidence type="ECO:0000256" key="2">
    <source>
        <dbReference type="ARBA" id="ARBA00022771"/>
    </source>
</evidence>
<dbReference type="SUPFAM" id="SSF57850">
    <property type="entry name" value="RING/U-box"/>
    <property type="match status" value="1"/>
</dbReference>
<feature type="compositionally biased region" description="Basic and acidic residues" evidence="5">
    <location>
        <begin position="456"/>
        <end position="465"/>
    </location>
</feature>
<evidence type="ECO:0000256" key="1">
    <source>
        <dbReference type="ARBA" id="ARBA00022723"/>
    </source>
</evidence>
<keyword evidence="3" id="KW-0862">Zinc</keyword>
<evidence type="ECO:0000313" key="8">
    <source>
        <dbReference type="Proteomes" id="UP000565698"/>
    </source>
</evidence>
<protein>
    <submittedName>
        <fullName evidence="7">PJA2 ligase</fullName>
    </submittedName>
</protein>
<dbReference type="GO" id="GO:0005634">
    <property type="term" value="C:nucleus"/>
    <property type="evidence" value="ECO:0007669"/>
    <property type="project" value="TreeGrafter"/>
</dbReference>
<sequence length="692" mass="77411">MGQEAGRSLWSRAAGGYQTITSGRYQRGRPYATYRPSLNSRYRDEYQHDDCERLEWEDAQKENTLCKCSCLSLGFCPVLLDDPVLENIGTREPICQSVSSQNFEANMSCFPLFSYGLEGNRITGNFVNPYENSEDCPEYACGGRNDLNGQNGIACVNIDSYETDSSDAEEDDAQDNFHLAGEAVCVCQGTLDDMFSELEKEIESFPDIRSQPSTLGHTVCTECCEEAGAMSLRRYCTIDSGFVCPGNRTFSSSVEDQAMLKSNLGDASCETWQIDNTAAVGIGAPITIANELNVHGERADQGNSHELVVRPKIRKPGTTIQLQRENLIHEGNKEESDSWRRNEVAEIQQGHAEHALRNSTEMHSGICLDSREDESHQKSTEIVLRKNAEAQEQKEDLDDNVVWDDFEVYKKYFSMSHNGEDSSEWSDGEWSAAASDYFIATEKDQTSSDGSWETVLGREECEPEVRSSSSSTEVENTHDCYQGGEQTVLEEGEIFHLQHWDEVESSSGEEIGAVNDFAIPSMFPLHRHNSYEDYYETEELEWRILGGFGYNIWYPQGNSDTDPQFPAFLAVGGYSQQTMEAALLPLESLGYGVEHAYPPAAEETIDCLPQIIFADNHGSQEQHCTICCSEFVKDEIITELPCHHLFHKPCVTRWLQKSGTCPVCRYVLEPTPPEAAAATVFLLAQRRVTSSA</sequence>
<keyword evidence="8" id="KW-1185">Reference proteome</keyword>
<keyword evidence="1" id="KW-0479">Metal-binding</keyword>
<keyword evidence="7" id="KW-0436">Ligase</keyword>
<organism evidence="7 8">
    <name type="scientific">Thinocorus orbignyianus</name>
    <dbReference type="NCBI Taxonomy" id="161742"/>
    <lineage>
        <taxon>Eukaryota</taxon>
        <taxon>Metazoa</taxon>
        <taxon>Chordata</taxon>
        <taxon>Craniata</taxon>
        <taxon>Vertebrata</taxon>
        <taxon>Euteleostomi</taxon>
        <taxon>Archelosauria</taxon>
        <taxon>Archosauria</taxon>
        <taxon>Dinosauria</taxon>
        <taxon>Saurischia</taxon>
        <taxon>Theropoda</taxon>
        <taxon>Coelurosauria</taxon>
        <taxon>Aves</taxon>
        <taxon>Neognathae</taxon>
        <taxon>Neoaves</taxon>
        <taxon>Aequornithes</taxon>
        <taxon>Ciconiiformes</taxon>
        <taxon>Thinocoridae</taxon>
        <taxon>Thinocorus</taxon>
    </lineage>
</organism>
<evidence type="ECO:0000313" key="7">
    <source>
        <dbReference type="EMBL" id="NXP14374.1"/>
    </source>
</evidence>
<evidence type="ECO:0000256" key="4">
    <source>
        <dbReference type="PROSITE-ProRule" id="PRU00175"/>
    </source>
</evidence>
<comment type="caution">
    <text evidence="7">The sequence shown here is derived from an EMBL/GenBank/DDBJ whole genome shotgun (WGS) entry which is preliminary data.</text>
</comment>
<evidence type="ECO:0000256" key="3">
    <source>
        <dbReference type="ARBA" id="ARBA00022833"/>
    </source>
</evidence>
<feature type="non-terminal residue" evidence="7">
    <location>
        <position position="1"/>
    </location>
</feature>
<dbReference type="OrthoDB" id="21204at2759"/>
<dbReference type="InterPro" id="IPR013083">
    <property type="entry name" value="Znf_RING/FYVE/PHD"/>
</dbReference>
<evidence type="ECO:0000256" key="5">
    <source>
        <dbReference type="SAM" id="MobiDB-lite"/>
    </source>
</evidence>
<feature type="non-terminal residue" evidence="7">
    <location>
        <position position="692"/>
    </location>
</feature>
<dbReference type="PANTHER" id="PTHR45931">
    <property type="entry name" value="SI:CH211-59O9.10"/>
    <property type="match status" value="1"/>
</dbReference>
<dbReference type="PROSITE" id="PS50089">
    <property type="entry name" value="ZF_RING_2"/>
    <property type="match status" value="1"/>
</dbReference>
<accession>A0A7L1Y092</accession>
<dbReference type="PANTHER" id="PTHR45931:SF3">
    <property type="entry name" value="RING ZINC FINGER-CONTAINING PROTEIN"/>
    <property type="match status" value="1"/>
</dbReference>
<dbReference type="GO" id="GO:0061630">
    <property type="term" value="F:ubiquitin protein ligase activity"/>
    <property type="evidence" value="ECO:0007669"/>
    <property type="project" value="TreeGrafter"/>
</dbReference>
<dbReference type="Gene3D" id="3.30.40.10">
    <property type="entry name" value="Zinc/RING finger domain, C3HC4 (zinc finger)"/>
    <property type="match status" value="1"/>
</dbReference>
<dbReference type="SMART" id="SM00184">
    <property type="entry name" value="RING"/>
    <property type="match status" value="1"/>
</dbReference>
<dbReference type="InterPro" id="IPR001841">
    <property type="entry name" value="Znf_RING"/>
</dbReference>
<gene>
    <name evidence="7" type="primary">Pja2</name>
    <name evidence="7" type="ORF">THIORB_R07281</name>
</gene>
<dbReference type="Pfam" id="PF13639">
    <property type="entry name" value="zf-RING_2"/>
    <property type="match status" value="1"/>
</dbReference>
<reference evidence="7 8" key="1">
    <citation type="submission" date="2019-09" db="EMBL/GenBank/DDBJ databases">
        <title>Bird 10,000 Genomes (B10K) Project - Family phase.</title>
        <authorList>
            <person name="Zhang G."/>
        </authorList>
    </citation>
    <scope>NUCLEOTIDE SEQUENCE [LARGE SCALE GENOMIC DNA]</scope>
    <source>
        <strain evidence="7">B10K-DU-002-47</strain>
        <tissue evidence="7">Muscle</tissue>
    </source>
</reference>
<dbReference type="GO" id="GO:0006511">
    <property type="term" value="P:ubiquitin-dependent protein catabolic process"/>
    <property type="evidence" value="ECO:0007669"/>
    <property type="project" value="TreeGrafter"/>
</dbReference>
<feature type="domain" description="RING-type" evidence="6">
    <location>
        <begin position="624"/>
        <end position="665"/>
    </location>
</feature>
<dbReference type="AlphaFoldDB" id="A0A7L1Y092"/>